<keyword evidence="6 7" id="KW-0175">Coiled coil</keyword>
<dbReference type="GO" id="GO:0006325">
    <property type="term" value="P:chromatin organization"/>
    <property type="evidence" value="ECO:0007669"/>
    <property type="project" value="UniProtKB-KW"/>
</dbReference>
<dbReference type="AlphaFoldDB" id="A0A0W0FH97"/>
<evidence type="ECO:0000256" key="8">
    <source>
        <dbReference type="SAM" id="MobiDB-lite"/>
    </source>
</evidence>
<organism evidence="10 11">
    <name type="scientific">Moniliophthora roreri</name>
    <name type="common">Frosty pod rot fungus</name>
    <name type="synonym">Monilia roreri</name>
    <dbReference type="NCBI Taxonomy" id="221103"/>
    <lineage>
        <taxon>Eukaryota</taxon>
        <taxon>Fungi</taxon>
        <taxon>Dikarya</taxon>
        <taxon>Basidiomycota</taxon>
        <taxon>Agaricomycotina</taxon>
        <taxon>Agaricomycetes</taxon>
        <taxon>Agaricomycetidae</taxon>
        <taxon>Agaricales</taxon>
        <taxon>Marasmiineae</taxon>
        <taxon>Marasmiaceae</taxon>
        <taxon>Moniliophthora</taxon>
    </lineage>
</organism>
<comment type="subcellular location">
    <subcellularLocation>
        <location evidence="1 6">Nucleus</location>
    </subcellularLocation>
</comment>
<dbReference type="Proteomes" id="UP000054988">
    <property type="component" value="Unassembled WGS sequence"/>
</dbReference>
<dbReference type="UniPathway" id="UPA00143"/>
<evidence type="ECO:0000313" key="11">
    <source>
        <dbReference type="Proteomes" id="UP000054988"/>
    </source>
</evidence>
<evidence type="ECO:0000256" key="2">
    <source>
        <dbReference type="ARBA" id="ARBA00022723"/>
    </source>
</evidence>
<dbReference type="InterPro" id="IPR013956">
    <property type="entry name" value="E3_ubiquit_lig_Bre1"/>
</dbReference>
<comment type="caution">
    <text evidence="10">The sequence shown here is derived from an EMBL/GenBank/DDBJ whole genome shotgun (WGS) entry which is preliminary data.</text>
</comment>
<feature type="domain" description="BRE1-like coiled-coil containing" evidence="9">
    <location>
        <begin position="81"/>
        <end position="220"/>
    </location>
</feature>
<keyword evidence="6" id="KW-0808">Transferase</keyword>
<comment type="catalytic activity">
    <reaction evidence="6">
        <text>S-ubiquitinyl-[E2 ubiquitin-conjugating enzyme]-L-cysteine + [acceptor protein]-L-lysine = [E2 ubiquitin-conjugating enzyme]-L-cysteine + N(6)-ubiquitinyl-[acceptor protein]-L-lysine.</text>
        <dbReference type="EC" id="2.3.2.27"/>
    </reaction>
</comment>
<feature type="region of interest" description="Disordered" evidence="8">
    <location>
        <begin position="221"/>
        <end position="264"/>
    </location>
</feature>
<keyword evidence="2 6" id="KW-0479">Metal-binding</keyword>
<accession>A0A0W0FH97</accession>
<keyword evidence="3 6" id="KW-0863">Zinc-finger</keyword>
<name>A0A0W0FH97_MONRR</name>
<evidence type="ECO:0000256" key="3">
    <source>
        <dbReference type="ARBA" id="ARBA00022771"/>
    </source>
</evidence>
<keyword evidence="6" id="KW-0156">Chromatin regulator</keyword>
<protein>
    <recommendedName>
        <fullName evidence="6">E3 ubiquitin protein ligase</fullName>
        <ecNumber evidence="6">2.3.2.27</ecNumber>
    </recommendedName>
</protein>
<dbReference type="GO" id="GO:0016567">
    <property type="term" value="P:protein ubiquitination"/>
    <property type="evidence" value="ECO:0007669"/>
    <property type="project" value="UniProtKB-UniRule"/>
</dbReference>
<evidence type="ECO:0000256" key="7">
    <source>
        <dbReference type="SAM" id="Coils"/>
    </source>
</evidence>
<dbReference type="GO" id="GO:0033503">
    <property type="term" value="C:HULC complex"/>
    <property type="evidence" value="ECO:0007669"/>
    <property type="project" value="TreeGrafter"/>
</dbReference>
<feature type="region of interest" description="Disordered" evidence="8">
    <location>
        <begin position="30"/>
        <end position="49"/>
    </location>
</feature>
<dbReference type="GO" id="GO:0061630">
    <property type="term" value="F:ubiquitin protein ligase activity"/>
    <property type="evidence" value="ECO:0007669"/>
    <property type="project" value="UniProtKB-EC"/>
</dbReference>
<dbReference type="PANTHER" id="PTHR23163:SF0">
    <property type="entry name" value="E3 UBIQUITIN-PROTEIN LIGASE BRE1"/>
    <property type="match status" value="1"/>
</dbReference>
<dbReference type="GO" id="GO:0005634">
    <property type="term" value="C:nucleus"/>
    <property type="evidence" value="ECO:0007669"/>
    <property type="project" value="UniProtKB-SubCell"/>
</dbReference>
<reference evidence="10 11" key="1">
    <citation type="submission" date="2015-12" db="EMBL/GenBank/DDBJ databases">
        <title>Draft genome sequence of Moniliophthora roreri, the causal agent of frosty pod rot of cacao.</title>
        <authorList>
            <person name="Aime M.C."/>
            <person name="Diaz-Valderrama J.R."/>
            <person name="Kijpornyongpan T."/>
            <person name="Phillips-Mora W."/>
        </authorList>
    </citation>
    <scope>NUCLEOTIDE SEQUENCE [LARGE SCALE GENOMIC DNA]</scope>
    <source>
        <strain evidence="10 11">MCA 2952</strain>
    </source>
</reference>
<evidence type="ECO:0000256" key="6">
    <source>
        <dbReference type="RuleBase" id="RU365038"/>
    </source>
</evidence>
<dbReference type="InterPro" id="IPR058643">
    <property type="entry name" value="BRE1-like_CC"/>
</dbReference>
<evidence type="ECO:0000256" key="4">
    <source>
        <dbReference type="ARBA" id="ARBA00022833"/>
    </source>
</evidence>
<comment type="similarity">
    <text evidence="6">Belongs to the BRE1 family.</text>
</comment>
<keyword evidence="4 6" id="KW-0862">Zinc</keyword>
<evidence type="ECO:0000313" key="10">
    <source>
        <dbReference type="EMBL" id="KTB35712.1"/>
    </source>
</evidence>
<feature type="coiled-coil region" evidence="7">
    <location>
        <begin position="512"/>
        <end position="549"/>
    </location>
</feature>
<dbReference type="GO" id="GO:0008270">
    <property type="term" value="F:zinc ion binding"/>
    <property type="evidence" value="ECO:0007669"/>
    <property type="project" value="UniProtKB-KW"/>
</dbReference>
<keyword evidence="6" id="KW-0833">Ubl conjugation pathway</keyword>
<evidence type="ECO:0000256" key="1">
    <source>
        <dbReference type="ARBA" id="ARBA00004123"/>
    </source>
</evidence>
<keyword evidence="5 6" id="KW-0539">Nucleus</keyword>
<feature type="coiled-coil region" evidence="7">
    <location>
        <begin position="575"/>
        <end position="721"/>
    </location>
</feature>
<dbReference type="eggNOG" id="KOG0978">
    <property type="taxonomic scope" value="Eukaryota"/>
</dbReference>
<comment type="pathway">
    <text evidence="6">Protein modification; protein ubiquitination.</text>
</comment>
<gene>
    <name evidence="10" type="ORF">WG66_11877</name>
</gene>
<proteinExistence type="inferred from homology"/>
<dbReference type="PANTHER" id="PTHR23163">
    <property type="entry name" value="RING FINGER PROTEIN-RELATED"/>
    <property type="match status" value="1"/>
</dbReference>
<dbReference type="EC" id="2.3.2.27" evidence="6"/>
<evidence type="ECO:0000256" key="5">
    <source>
        <dbReference type="ARBA" id="ARBA00023242"/>
    </source>
</evidence>
<dbReference type="EMBL" id="LATX01001986">
    <property type="protein sequence ID" value="KTB35712.1"/>
    <property type="molecule type" value="Genomic_DNA"/>
</dbReference>
<feature type="compositionally biased region" description="Basic residues" evidence="8">
    <location>
        <begin position="1"/>
        <end position="10"/>
    </location>
</feature>
<feature type="region of interest" description="Disordered" evidence="8">
    <location>
        <begin position="1"/>
        <end position="20"/>
    </location>
</feature>
<dbReference type="Pfam" id="PF26095">
    <property type="entry name" value="CC_Bre1"/>
    <property type="match status" value="1"/>
</dbReference>
<sequence length="773" mass="88344">MSSSSSRKRSHSIESDPAVLKRRVIADENGAPHVGINGDVSTQEVEPSADDKLELFRKEAIYRRMKHYSRENERSQSRIAELEERKMTCEAGLAAMSACWQQLVDTLRSLVGPDESTPTSDEIRDLYHLSTFVSEDSMPELKSSLTKTQDATTEVVSKLLSKPTVASGEHRDTEHQKAQAECAALRSQLDVLQIRLQDSEDRNERYREMLAASENRFERLKSKTVQEIQPKAKTGHTLEDQEGVTETEQKKPSSPAPNGEVVVSRQDDWQDIADHREKKIQELEELVTQMTQEVQVPSTSQVLQSTQYKSLMAKCSQMTVTLGERELEISKLREELNTSTEAHSKSEDALKDIAQQEINELKASLTQRDKDLARLRESRDQQTAELHERKTKDSLKLGSYEEYKSLAASQSERIDVLTSQLKRCKAQLAAQANREDIIKFLLEGEDMNHTEYLRKQLAIAEGRIEALDEAIAKLHPEHLDIARHVQGEADARQELFIARKELEKYRKVYGDLPSASADLQQLATQLQQKEEELQNLRLLESQREQNEATLYTEIDKLSSAWEMLDQQIKSKVFDLTSMEEKLAKALQEKAKADNKYYSIMRDKDATEMERKALARNLEKHAKAVDALKEQETALTQQLTLARNLMKVREQSNESQNKLIKTLELKNAEFQASLDEMRRRLNVAQTVLDNNTKWIQLERGKLSKATEETIRAQKDLERQKLKLKSKERLVSRPLNTDKTDSSEAHSLVCVFFHGTVLQPNQSASANIKVFHMQH</sequence>
<evidence type="ECO:0000259" key="9">
    <source>
        <dbReference type="Pfam" id="PF26095"/>
    </source>
</evidence>
<dbReference type="Pfam" id="PF08647">
    <property type="entry name" value="BRE1"/>
    <property type="match status" value="1"/>
</dbReference>